<dbReference type="AlphaFoldDB" id="A0A9P8MPG8"/>
<keyword evidence="3" id="KW-1185">Reference proteome</keyword>
<protein>
    <submittedName>
        <fullName evidence="2">Uncharacterized protein</fullName>
    </submittedName>
</protein>
<dbReference type="GeneID" id="68358058"/>
<feature type="compositionally biased region" description="Pro residues" evidence="1">
    <location>
        <begin position="209"/>
        <end position="224"/>
    </location>
</feature>
<comment type="caution">
    <text evidence="2">The sequence shown here is derived from an EMBL/GenBank/DDBJ whole genome shotgun (WGS) entry which is preliminary data.</text>
</comment>
<dbReference type="RefSeq" id="XP_044717421.1">
    <property type="nucleotide sequence ID" value="XM_044867400.1"/>
</dbReference>
<organism evidence="2 3">
    <name type="scientific">Hirsutella rhossiliensis</name>
    <dbReference type="NCBI Taxonomy" id="111463"/>
    <lineage>
        <taxon>Eukaryota</taxon>
        <taxon>Fungi</taxon>
        <taxon>Dikarya</taxon>
        <taxon>Ascomycota</taxon>
        <taxon>Pezizomycotina</taxon>
        <taxon>Sordariomycetes</taxon>
        <taxon>Hypocreomycetidae</taxon>
        <taxon>Hypocreales</taxon>
        <taxon>Ophiocordycipitaceae</taxon>
        <taxon>Hirsutella</taxon>
    </lineage>
</organism>
<dbReference type="EMBL" id="JAIZPD010000011">
    <property type="protein sequence ID" value="KAH0959908.1"/>
    <property type="molecule type" value="Genomic_DNA"/>
</dbReference>
<gene>
    <name evidence="2" type="ORF">HRG_08929</name>
</gene>
<dbReference type="Proteomes" id="UP000824596">
    <property type="component" value="Unassembled WGS sequence"/>
</dbReference>
<feature type="region of interest" description="Disordered" evidence="1">
    <location>
        <begin position="205"/>
        <end position="234"/>
    </location>
</feature>
<sequence length="571" mass="62964">MPNPMTPGASLRSEQHNSYVLAVVVRLFLPLQDQLRFGPEERKLMALETIAEAARLWIVSELKFDPYSLPYPRVKGKVLKPLSHKSPQLSPRVKGKVLKPGGSTIAGRVGTITWADNVAETFAQDDASTMDRVAAVTSLIPFVGCGTQLGAYAGDGEITVLEGIDTALCGLGDALLLGVATAPFGAVVRLSRTIISAIAAWGHSSSPLPQKPSPLPQNPSPLPQEPTSYLPHMPSRSDIQSLRDGLWRYFINREVLNFISSEAFKNKLESALTIVSLRNLSRGAQAIGLILAGQEVSEEFLMTDPMYDEADQFTDPWNATRQEAVPPDNQELAQTPAETAKAISKIISILSTRNLDEQRWTLLQLVKEGMPDVIIRLRDDFNDKFIESLTSNDMIAQYTQAHAHFGDIGRRESNWVIGNITQYFTSEGKYLKEAPLPLPSDLALAYWIGFTTNSSHKPIIDPRITDPERYYADTVGKVDKDILQDHTQDVMQLLRGELTHAQLPSDGPKELWDKHLQLLIAMHIGGRTTPGKKHYLWSSGIINAFPDPATGPDPGTREALRIERALRQGGT</sequence>
<evidence type="ECO:0000313" key="3">
    <source>
        <dbReference type="Proteomes" id="UP000824596"/>
    </source>
</evidence>
<name>A0A9P8MPG8_9HYPO</name>
<proteinExistence type="predicted"/>
<evidence type="ECO:0000313" key="2">
    <source>
        <dbReference type="EMBL" id="KAH0959908.1"/>
    </source>
</evidence>
<dbReference type="Gene3D" id="1.10.490.40">
    <property type="entry name" value="Diphtheria toxin, translocation domain"/>
    <property type="match status" value="1"/>
</dbReference>
<accession>A0A9P8MPG8</accession>
<evidence type="ECO:0000256" key="1">
    <source>
        <dbReference type="SAM" id="MobiDB-lite"/>
    </source>
</evidence>
<reference evidence="2" key="1">
    <citation type="submission" date="2021-09" db="EMBL/GenBank/DDBJ databases">
        <title>A high-quality genome of the endoparasitic fungus Hirsutella rhossiliensis with a comparison of Hirsutella genomes reveals transposable elements contributing to genome size variation.</title>
        <authorList>
            <person name="Lin R."/>
            <person name="Jiao Y."/>
            <person name="Sun X."/>
            <person name="Ling J."/>
            <person name="Xie B."/>
            <person name="Cheng X."/>
        </authorList>
    </citation>
    <scope>NUCLEOTIDE SEQUENCE</scope>
    <source>
        <strain evidence="2">HR02</strain>
    </source>
</reference>